<dbReference type="AlphaFoldDB" id="A0A645EV40"/>
<organism evidence="1">
    <name type="scientific">bioreactor metagenome</name>
    <dbReference type="NCBI Taxonomy" id="1076179"/>
    <lineage>
        <taxon>unclassified sequences</taxon>
        <taxon>metagenomes</taxon>
        <taxon>ecological metagenomes</taxon>
    </lineage>
</organism>
<accession>A0A645EV40</accession>
<proteinExistence type="predicted"/>
<evidence type="ECO:0000313" key="1">
    <source>
        <dbReference type="EMBL" id="MPN05901.1"/>
    </source>
</evidence>
<reference evidence="1" key="1">
    <citation type="submission" date="2019-08" db="EMBL/GenBank/DDBJ databases">
        <authorList>
            <person name="Kucharzyk K."/>
            <person name="Murdoch R.W."/>
            <person name="Higgins S."/>
            <person name="Loffler F."/>
        </authorList>
    </citation>
    <scope>NUCLEOTIDE SEQUENCE</scope>
</reference>
<comment type="caution">
    <text evidence="1">The sequence shown here is derived from an EMBL/GenBank/DDBJ whole genome shotgun (WGS) entry which is preliminary data.</text>
</comment>
<name>A0A645EV40_9ZZZZ</name>
<gene>
    <name evidence="1" type="ORF">SDC9_153155</name>
</gene>
<protein>
    <submittedName>
        <fullName evidence="1">Uncharacterized protein</fullName>
    </submittedName>
</protein>
<sequence length="98" mass="11165">MYSYGVLCFVLPLFTEFHYHTGLEFHGKFISGIRRCRVDCDFFNQPLASGSLYLIRAVGCSRRKAPMSAIRYKSHSISKLPSVLALMFCMDGCFIVKL</sequence>
<dbReference type="EMBL" id="VSSQ01051796">
    <property type="protein sequence ID" value="MPN05901.1"/>
    <property type="molecule type" value="Genomic_DNA"/>
</dbReference>